<dbReference type="PRINTS" id="PR00081">
    <property type="entry name" value="GDHRDH"/>
</dbReference>
<evidence type="ECO:0000256" key="2">
    <source>
        <dbReference type="ARBA" id="ARBA00023002"/>
    </source>
</evidence>
<evidence type="ECO:0000313" key="4">
    <source>
        <dbReference type="EMBL" id="ROR55757.1"/>
    </source>
</evidence>
<dbReference type="PROSITE" id="PS00061">
    <property type="entry name" value="ADH_SHORT"/>
    <property type="match status" value="1"/>
</dbReference>
<comment type="caution">
    <text evidence="4">The sequence shown here is derived from an EMBL/GenBank/DDBJ whole genome shotgun (WGS) entry which is preliminary data.</text>
</comment>
<evidence type="ECO:0000313" key="5">
    <source>
        <dbReference type="Proteomes" id="UP000275749"/>
    </source>
</evidence>
<dbReference type="SUPFAM" id="SSF51735">
    <property type="entry name" value="NAD(P)-binding Rossmann-fold domains"/>
    <property type="match status" value="1"/>
</dbReference>
<comment type="similarity">
    <text evidence="1 3">Belongs to the short-chain dehydrogenases/reductases (SDR) family.</text>
</comment>
<dbReference type="Proteomes" id="UP000275749">
    <property type="component" value="Unassembled WGS sequence"/>
</dbReference>
<protein>
    <submittedName>
        <fullName evidence="4">Sorbitol-6-phosphate 2-dehydrogenase</fullName>
    </submittedName>
</protein>
<proteinExistence type="inferred from homology"/>
<keyword evidence="2" id="KW-0560">Oxidoreductase</keyword>
<dbReference type="GO" id="GO:0016616">
    <property type="term" value="F:oxidoreductase activity, acting on the CH-OH group of donors, NAD or NADP as acceptor"/>
    <property type="evidence" value="ECO:0007669"/>
    <property type="project" value="TreeGrafter"/>
</dbReference>
<gene>
    <name evidence="4" type="ORF">EDD41_3037</name>
</gene>
<evidence type="ECO:0000256" key="1">
    <source>
        <dbReference type="ARBA" id="ARBA00006484"/>
    </source>
</evidence>
<dbReference type="InterPro" id="IPR020904">
    <property type="entry name" value="Sc_DH/Rdtase_CS"/>
</dbReference>
<reference evidence="4 5" key="1">
    <citation type="submission" date="2018-11" db="EMBL/GenBank/DDBJ databases">
        <title>Sequencing the genomes of 1000 actinobacteria strains.</title>
        <authorList>
            <person name="Klenk H.-P."/>
        </authorList>
    </citation>
    <scope>NUCLEOTIDE SEQUENCE [LARGE SCALE GENOMIC DNA]</scope>
    <source>
        <strain evidence="4 5">DSM 10546</strain>
    </source>
</reference>
<dbReference type="PRINTS" id="PR00080">
    <property type="entry name" value="SDRFAMILY"/>
</dbReference>
<name>A0A3N1ZZ36_9ACTN</name>
<dbReference type="Gene3D" id="3.40.50.720">
    <property type="entry name" value="NAD(P)-binding Rossmann-like Domain"/>
    <property type="match status" value="1"/>
</dbReference>
<dbReference type="PANTHER" id="PTHR42760:SF105">
    <property type="entry name" value="SORBITOL-6-PHOSPHATE 2-DEHYDROGENASE"/>
    <property type="match status" value="1"/>
</dbReference>
<dbReference type="Pfam" id="PF00106">
    <property type="entry name" value="adh_short"/>
    <property type="match status" value="1"/>
</dbReference>
<dbReference type="AlphaFoldDB" id="A0A3N1ZZ36"/>
<dbReference type="RefSeq" id="WP_123576448.1">
    <property type="nucleotide sequence ID" value="NZ_RKHG01000001.1"/>
</dbReference>
<organism evidence="4 5">
    <name type="scientific">Luteococcus japonicus</name>
    <dbReference type="NCBI Taxonomy" id="33984"/>
    <lineage>
        <taxon>Bacteria</taxon>
        <taxon>Bacillati</taxon>
        <taxon>Actinomycetota</taxon>
        <taxon>Actinomycetes</taxon>
        <taxon>Propionibacteriales</taxon>
        <taxon>Propionibacteriaceae</taxon>
        <taxon>Luteococcus</taxon>
    </lineage>
</organism>
<accession>A0A3N1ZZ36</accession>
<evidence type="ECO:0000256" key="3">
    <source>
        <dbReference type="RuleBase" id="RU000363"/>
    </source>
</evidence>
<dbReference type="FunFam" id="3.40.50.720:FF:000084">
    <property type="entry name" value="Short-chain dehydrogenase reductase"/>
    <property type="match status" value="1"/>
</dbReference>
<dbReference type="InterPro" id="IPR036291">
    <property type="entry name" value="NAD(P)-bd_dom_sf"/>
</dbReference>
<dbReference type="EMBL" id="RKHG01000001">
    <property type="protein sequence ID" value="ROR55757.1"/>
    <property type="molecule type" value="Genomic_DNA"/>
</dbReference>
<dbReference type="InterPro" id="IPR002347">
    <property type="entry name" value="SDR_fam"/>
</dbReference>
<sequence>MSDSSVASWLPHLRGRLADERGLPRLRVLPGDGAVLRLDVEWPASGAVLGRVALVTGAAQGFGREIAEQLADLGCWVAVADLNLAGAREVARGINERHGTGRSLAVEVDVADEASFAAAVEDVVAFFGGIDLFVSNAGIVRAGSVGEITPEDFDLVTRVNYRGYFVGVRAVAPVLAAQHAAAPEHWFDIVEVNSKSGLSGSRKNFAYAGSKFGGIGLTQSFALELVEQGIKVNAVCPGNYLDGPLWTDPELGLLVQYLAAGKVPGATTVDDVRRHYEAQVPMGRGCRPADVVRAIRYCVEQAYETGQAIPVTGGQTMLH</sequence>
<dbReference type="PANTHER" id="PTHR42760">
    <property type="entry name" value="SHORT-CHAIN DEHYDROGENASES/REDUCTASES FAMILY MEMBER"/>
    <property type="match status" value="1"/>
</dbReference>